<reference evidence="2 3" key="1">
    <citation type="journal article" date="2024" name="Commun. Biol.">
        <title>Comparative genomic analysis of thermophilic fungi reveals convergent evolutionary adaptations and gene losses.</title>
        <authorList>
            <person name="Steindorff A.S."/>
            <person name="Aguilar-Pontes M.V."/>
            <person name="Robinson A.J."/>
            <person name="Andreopoulos B."/>
            <person name="LaButti K."/>
            <person name="Kuo A."/>
            <person name="Mondo S."/>
            <person name="Riley R."/>
            <person name="Otillar R."/>
            <person name="Haridas S."/>
            <person name="Lipzen A."/>
            <person name="Grimwood J."/>
            <person name="Schmutz J."/>
            <person name="Clum A."/>
            <person name="Reid I.D."/>
            <person name="Moisan M.C."/>
            <person name="Butler G."/>
            <person name="Nguyen T.T.M."/>
            <person name="Dewar K."/>
            <person name="Conant G."/>
            <person name="Drula E."/>
            <person name="Henrissat B."/>
            <person name="Hansel C."/>
            <person name="Singer S."/>
            <person name="Hutchinson M.I."/>
            <person name="de Vries R.P."/>
            <person name="Natvig D.O."/>
            <person name="Powell A.J."/>
            <person name="Tsang A."/>
            <person name="Grigoriev I.V."/>
        </authorList>
    </citation>
    <scope>NUCLEOTIDE SEQUENCE [LARGE SCALE GENOMIC DNA]</scope>
    <source>
        <strain evidence="2 3">CBS 494.80</strain>
    </source>
</reference>
<feature type="compositionally biased region" description="Basic and acidic residues" evidence="1">
    <location>
        <begin position="112"/>
        <end position="128"/>
    </location>
</feature>
<sequence>MPSGNDHAHPTHFGGFAGIQDPHFSMSPTNNPSPAFAPHAFLHNGLQSPGFASSSGSRQQGMFTDAALGRLDSVALGASGNDSPLRDAFVGGSGNVSRMFDELTNQEDGDELGPKGEKRSSIADKDNEAANWDADDGMDMFLDGP</sequence>
<proteinExistence type="predicted"/>
<feature type="region of interest" description="Disordered" evidence="1">
    <location>
        <begin position="1"/>
        <end position="59"/>
    </location>
</feature>
<keyword evidence="3" id="KW-1185">Reference proteome</keyword>
<comment type="caution">
    <text evidence="2">The sequence shown here is derived from an EMBL/GenBank/DDBJ whole genome shotgun (WGS) entry which is preliminary data.</text>
</comment>
<evidence type="ECO:0000313" key="3">
    <source>
        <dbReference type="Proteomes" id="UP001595075"/>
    </source>
</evidence>
<feature type="region of interest" description="Disordered" evidence="1">
    <location>
        <begin position="100"/>
        <end position="145"/>
    </location>
</feature>
<evidence type="ECO:0000313" key="2">
    <source>
        <dbReference type="EMBL" id="KAL2063052.1"/>
    </source>
</evidence>
<organism evidence="2 3">
    <name type="scientific">Oculimacula yallundae</name>
    <dbReference type="NCBI Taxonomy" id="86028"/>
    <lineage>
        <taxon>Eukaryota</taxon>
        <taxon>Fungi</taxon>
        <taxon>Dikarya</taxon>
        <taxon>Ascomycota</taxon>
        <taxon>Pezizomycotina</taxon>
        <taxon>Leotiomycetes</taxon>
        <taxon>Helotiales</taxon>
        <taxon>Ploettnerulaceae</taxon>
        <taxon>Oculimacula</taxon>
    </lineage>
</organism>
<dbReference type="Proteomes" id="UP001595075">
    <property type="component" value="Unassembled WGS sequence"/>
</dbReference>
<gene>
    <name evidence="2" type="ORF">VTL71DRAFT_6124</name>
</gene>
<protein>
    <submittedName>
        <fullName evidence="2">Uncharacterized protein</fullName>
    </submittedName>
</protein>
<name>A0ABR4BZK0_9HELO</name>
<accession>A0ABR4BZK0</accession>
<evidence type="ECO:0000256" key="1">
    <source>
        <dbReference type="SAM" id="MobiDB-lite"/>
    </source>
</evidence>
<feature type="compositionally biased region" description="Polar residues" evidence="1">
    <location>
        <begin position="45"/>
        <end position="59"/>
    </location>
</feature>
<dbReference type="EMBL" id="JAZHXI010000016">
    <property type="protein sequence ID" value="KAL2063052.1"/>
    <property type="molecule type" value="Genomic_DNA"/>
</dbReference>